<keyword evidence="2" id="KW-1185">Reference proteome</keyword>
<comment type="caution">
    <text evidence="1">The sequence shown here is derived from an EMBL/GenBank/DDBJ whole genome shotgun (WGS) entry which is preliminary data.</text>
</comment>
<dbReference type="PANTHER" id="PTHR36302">
    <property type="entry name" value="BLR7088 PROTEIN"/>
    <property type="match status" value="1"/>
</dbReference>
<accession>A0A0A2WQM2</accession>
<dbReference type="RefSeq" id="WP_038062543.1">
    <property type="nucleotide sequence ID" value="NZ_JPSL02000040.1"/>
</dbReference>
<sequence>MRLLPVLLAGLVGAGLALAVRALPGGWVRYVPGSPTAAAYLVLENPGPKPLKLLGAESPVAGRISLHTTLRDGSVLSMRSVEAFDLPAKGRLELKPGGNHLMLEALKRPLKLGEKVTLVLRFSDGSQLKLELPVEMR</sequence>
<organism evidence="1 2">
    <name type="scientific">Thermus filiformis</name>
    <dbReference type="NCBI Taxonomy" id="276"/>
    <lineage>
        <taxon>Bacteria</taxon>
        <taxon>Thermotogati</taxon>
        <taxon>Deinococcota</taxon>
        <taxon>Deinococci</taxon>
        <taxon>Thermales</taxon>
        <taxon>Thermaceae</taxon>
        <taxon>Thermus</taxon>
    </lineage>
</organism>
<dbReference type="PANTHER" id="PTHR36302:SF1">
    <property type="entry name" value="COPPER CHAPERONE PCU(A)C"/>
    <property type="match status" value="1"/>
</dbReference>
<dbReference type="InterPro" id="IPR007410">
    <property type="entry name" value="LpqE-like"/>
</dbReference>
<dbReference type="Gene3D" id="2.60.40.1890">
    <property type="entry name" value="PCu(A)C copper chaperone"/>
    <property type="match status" value="1"/>
</dbReference>
<dbReference type="STRING" id="276.THFILI_10985"/>
<protein>
    <recommendedName>
        <fullName evidence="3">Transporter</fullName>
    </recommendedName>
</protein>
<evidence type="ECO:0000313" key="2">
    <source>
        <dbReference type="Proteomes" id="UP000030364"/>
    </source>
</evidence>
<dbReference type="InterPro" id="IPR058248">
    <property type="entry name" value="Lxx211020-like"/>
</dbReference>
<evidence type="ECO:0008006" key="3">
    <source>
        <dbReference type="Google" id="ProtNLM"/>
    </source>
</evidence>
<gene>
    <name evidence="1" type="ORF">THFILI_10985</name>
</gene>
<evidence type="ECO:0000313" key="1">
    <source>
        <dbReference type="EMBL" id="KGQ22471.2"/>
    </source>
</evidence>
<dbReference type="Pfam" id="PF04314">
    <property type="entry name" value="PCuAC"/>
    <property type="match status" value="1"/>
</dbReference>
<dbReference type="EMBL" id="JPSL02000040">
    <property type="protein sequence ID" value="KGQ22471.2"/>
    <property type="molecule type" value="Genomic_DNA"/>
</dbReference>
<reference evidence="1 2" key="1">
    <citation type="journal article" date="2015" name="Genome Announc.">
        <title>Draft Genome Sequence of the Thermophile Thermus filiformis ATCC 43280, Producer of Carotenoid-(Di)glucoside-Branched Fatty Acid (Di)esters and Source of Hyperthermostable Enzymes of Biotechnological Interest.</title>
        <authorList>
            <person name="Mandelli F."/>
            <person name="Oliveira Ramires B."/>
            <person name="Couger M.B."/>
            <person name="Paixao D.A."/>
            <person name="Camilo C.M."/>
            <person name="Polikarpov I."/>
            <person name="Prade R."/>
            <person name="Riano-Pachon D.M."/>
            <person name="Squina F.M."/>
        </authorList>
    </citation>
    <scope>NUCLEOTIDE SEQUENCE [LARGE SCALE GENOMIC DNA]</scope>
    <source>
        <strain evidence="1 2">ATCC 43280</strain>
    </source>
</reference>
<dbReference type="OrthoDB" id="9796962at2"/>
<proteinExistence type="predicted"/>
<dbReference type="AlphaFoldDB" id="A0A0A2WQM2"/>
<name>A0A0A2WQM2_THEFI</name>
<dbReference type="SUPFAM" id="SSF110087">
    <property type="entry name" value="DR1885-like metal-binding protein"/>
    <property type="match status" value="1"/>
</dbReference>
<dbReference type="InterPro" id="IPR036182">
    <property type="entry name" value="PCuAC_sf"/>
</dbReference>
<dbReference type="Proteomes" id="UP000030364">
    <property type="component" value="Unassembled WGS sequence"/>
</dbReference>